<dbReference type="InterPro" id="IPR032466">
    <property type="entry name" value="Metal_Hydrolase"/>
</dbReference>
<evidence type="ECO:0000256" key="1">
    <source>
        <dbReference type="ARBA" id="ARBA00022723"/>
    </source>
</evidence>
<comment type="function">
    <text evidence="4">Catalyzes the hydrolytic deamination of adenine to hypoxanthine. Plays an important role in the purine salvage pathway and in nitrogen catabolism.</text>
</comment>
<evidence type="ECO:0000259" key="5">
    <source>
        <dbReference type="Pfam" id="PF00962"/>
    </source>
</evidence>
<dbReference type="GO" id="GO:0008270">
    <property type="term" value="F:zinc ion binding"/>
    <property type="evidence" value="ECO:0007669"/>
    <property type="project" value="UniProtKB-UniRule"/>
</dbReference>
<feature type="binding site" evidence="4">
    <location>
        <position position="281"/>
    </location>
    <ligand>
        <name>substrate</name>
    </ligand>
</feature>
<feature type="site" description="Important for catalytic activity" evidence="4">
    <location>
        <position position="225"/>
    </location>
</feature>
<dbReference type="PANTHER" id="PTHR43114:SF7">
    <property type="entry name" value="ADENOSINE DEAMINASE DOMAIN-CONTAINING PROTEIN"/>
    <property type="match status" value="1"/>
</dbReference>
<evidence type="ECO:0000256" key="2">
    <source>
        <dbReference type="ARBA" id="ARBA00022801"/>
    </source>
</evidence>
<dbReference type="GO" id="GO:0043103">
    <property type="term" value="P:hypoxanthine salvage"/>
    <property type="evidence" value="ECO:0007669"/>
    <property type="project" value="UniProtKB-UniRule"/>
</dbReference>
<dbReference type="EMBL" id="BMVC01000007">
    <property type="protein sequence ID" value="GHC96578.1"/>
    <property type="molecule type" value="Genomic_DNA"/>
</dbReference>
<dbReference type="GO" id="GO:0009117">
    <property type="term" value="P:nucleotide metabolic process"/>
    <property type="evidence" value="ECO:0007669"/>
    <property type="project" value="UniProtKB-KW"/>
</dbReference>
<reference evidence="6" key="1">
    <citation type="journal article" date="2014" name="Int. J. Syst. Evol. Microbiol.">
        <title>Complete genome sequence of Corynebacterium casei LMG S-19264T (=DSM 44701T), isolated from a smear-ripened cheese.</title>
        <authorList>
            <consortium name="US DOE Joint Genome Institute (JGI-PGF)"/>
            <person name="Walter F."/>
            <person name="Albersmeier A."/>
            <person name="Kalinowski J."/>
            <person name="Ruckert C."/>
        </authorList>
    </citation>
    <scope>NUCLEOTIDE SEQUENCE</scope>
    <source>
        <strain evidence="6">JCM 4637</strain>
    </source>
</reference>
<keyword evidence="1 4" id="KW-0479">Metal-binding</keyword>
<dbReference type="PANTHER" id="PTHR43114">
    <property type="entry name" value="ADENINE DEAMINASE"/>
    <property type="match status" value="1"/>
</dbReference>
<comment type="cofactor">
    <cofactor evidence="4">
        <name>Zn(2+)</name>
        <dbReference type="ChEBI" id="CHEBI:29105"/>
    </cofactor>
    <text evidence="4">Binds 1 zinc ion per subunit.</text>
</comment>
<evidence type="ECO:0000256" key="4">
    <source>
        <dbReference type="HAMAP-Rule" id="MF_01962"/>
    </source>
</evidence>
<dbReference type="RefSeq" id="WP_189824648.1">
    <property type="nucleotide sequence ID" value="NZ_BMVC01000007.1"/>
</dbReference>
<keyword evidence="3 4" id="KW-0862">Zinc</keyword>
<name>A0A918WYT1_9ACTN</name>
<dbReference type="InterPro" id="IPR006330">
    <property type="entry name" value="Ado/ade_deaminase"/>
</dbReference>
<dbReference type="Pfam" id="PF00962">
    <property type="entry name" value="A_deaminase"/>
    <property type="match status" value="1"/>
</dbReference>
<feature type="binding site" evidence="4">
    <location>
        <position position="19"/>
    </location>
    <ligand>
        <name>Zn(2+)</name>
        <dbReference type="ChEBI" id="CHEBI:29105"/>
        <note>catalytic</note>
    </ligand>
</feature>
<comment type="caution">
    <text evidence="4">Lacks conserved residue(s) required for the propagation of feature annotation.</text>
</comment>
<feature type="domain" description="Adenosine deaminase" evidence="5">
    <location>
        <begin position="14"/>
        <end position="334"/>
    </location>
</feature>
<dbReference type="SUPFAM" id="SSF51556">
    <property type="entry name" value="Metallo-dependent hydrolases"/>
    <property type="match status" value="1"/>
</dbReference>
<reference evidence="6" key="2">
    <citation type="submission" date="2020-09" db="EMBL/GenBank/DDBJ databases">
        <authorList>
            <person name="Sun Q."/>
            <person name="Ohkuma M."/>
        </authorList>
    </citation>
    <scope>NUCLEOTIDE SEQUENCE</scope>
    <source>
        <strain evidence="6">JCM 4637</strain>
    </source>
</reference>
<protein>
    <recommendedName>
        <fullName evidence="4">Adenine deaminase</fullName>
        <shortName evidence="4">ADE</shortName>
        <ecNumber evidence="4">3.5.4.2</ecNumber>
    </recommendedName>
    <alternativeName>
        <fullName evidence="4">Adenine aminohydrolase</fullName>
        <shortName evidence="4">AAH</shortName>
    </alternativeName>
</protein>
<dbReference type="InterPro" id="IPR001365">
    <property type="entry name" value="A_deaminase_dom"/>
</dbReference>
<feature type="binding site" evidence="4">
    <location>
        <position position="280"/>
    </location>
    <ligand>
        <name>Zn(2+)</name>
        <dbReference type="ChEBI" id="CHEBI:29105"/>
        <note>catalytic</note>
    </ligand>
</feature>
<comment type="caution">
    <text evidence="6">The sequence shown here is derived from an EMBL/GenBank/DDBJ whole genome shotgun (WGS) entry which is preliminary data.</text>
</comment>
<accession>A0A918WYT1</accession>
<evidence type="ECO:0000256" key="3">
    <source>
        <dbReference type="ARBA" id="ARBA00022833"/>
    </source>
</evidence>
<dbReference type="GO" id="GO:0005829">
    <property type="term" value="C:cytosol"/>
    <property type="evidence" value="ECO:0007669"/>
    <property type="project" value="TreeGrafter"/>
</dbReference>
<feature type="binding site" evidence="4">
    <location>
        <position position="199"/>
    </location>
    <ligand>
        <name>Zn(2+)</name>
        <dbReference type="ChEBI" id="CHEBI:29105"/>
        <note>catalytic</note>
    </ligand>
</feature>
<dbReference type="Gene3D" id="3.20.20.140">
    <property type="entry name" value="Metal-dependent hydrolases"/>
    <property type="match status" value="1"/>
</dbReference>
<comment type="similarity">
    <text evidence="4">Belongs to the metallo-dependent hydrolases superfamily. Adenosine and AMP deaminases family. Adenine deaminase type 2 subfamily.</text>
</comment>
<organism evidence="6 7">
    <name type="scientific">Streptomyces finlayi</name>
    <dbReference type="NCBI Taxonomy" id="67296"/>
    <lineage>
        <taxon>Bacteria</taxon>
        <taxon>Bacillati</taxon>
        <taxon>Actinomycetota</taxon>
        <taxon>Actinomycetes</taxon>
        <taxon>Kitasatosporales</taxon>
        <taxon>Streptomycetaceae</taxon>
        <taxon>Streptomyces</taxon>
    </lineage>
</organism>
<feature type="binding site" evidence="4">
    <location>
        <position position="21"/>
    </location>
    <ligand>
        <name>Zn(2+)</name>
        <dbReference type="ChEBI" id="CHEBI:29105"/>
        <note>catalytic</note>
    </ligand>
</feature>
<dbReference type="HAMAP" id="MF_01962">
    <property type="entry name" value="Adenine_deaminase"/>
    <property type="match status" value="1"/>
</dbReference>
<proteinExistence type="inferred from homology"/>
<evidence type="ECO:0000313" key="7">
    <source>
        <dbReference type="Proteomes" id="UP000638353"/>
    </source>
</evidence>
<dbReference type="NCBIfam" id="TIGR01430">
    <property type="entry name" value="aden_deam"/>
    <property type="match status" value="1"/>
</dbReference>
<keyword evidence="2 4" id="KW-0378">Hydrolase</keyword>
<dbReference type="Proteomes" id="UP000638353">
    <property type="component" value="Unassembled WGS sequence"/>
</dbReference>
<dbReference type="EC" id="3.5.4.2" evidence="4"/>
<dbReference type="InterPro" id="IPR028892">
    <property type="entry name" value="ADE"/>
</dbReference>
<dbReference type="GO" id="GO:0006146">
    <property type="term" value="P:adenine catabolic process"/>
    <property type="evidence" value="ECO:0007669"/>
    <property type="project" value="UniProtKB-UniRule"/>
</dbReference>
<keyword evidence="4" id="KW-0546">Nucleotide metabolism</keyword>
<comment type="catalytic activity">
    <reaction evidence="4">
        <text>adenine + H2O + H(+) = hypoxanthine + NH4(+)</text>
        <dbReference type="Rhea" id="RHEA:23688"/>
        <dbReference type="ChEBI" id="CHEBI:15377"/>
        <dbReference type="ChEBI" id="CHEBI:15378"/>
        <dbReference type="ChEBI" id="CHEBI:16708"/>
        <dbReference type="ChEBI" id="CHEBI:17368"/>
        <dbReference type="ChEBI" id="CHEBI:28938"/>
        <dbReference type="EC" id="3.5.4.2"/>
    </reaction>
</comment>
<dbReference type="GO" id="GO:0000034">
    <property type="term" value="F:adenine deaminase activity"/>
    <property type="evidence" value="ECO:0007669"/>
    <property type="project" value="UniProtKB-UniRule"/>
</dbReference>
<gene>
    <name evidence="6" type="ORF">GCM10010334_36860</name>
</gene>
<dbReference type="AlphaFoldDB" id="A0A918WYT1"/>
<evidence type="ECO:0000313" key="6">
    <source>
        <dbReference type="EMBL" id="GHC96578.1"/>
    </source>
</evidence>
<sequence>MNAIEVDPFVAGLPKCELHLHIEGTLEPELKLALAARNGIELPYADQAAVRDAYAFDSLPSFLTQYYEGMSVLVTEQDFYDLAAAYAAKAHSQNVRYAEIFFDPQAHTARGVSFDTVIRGLTRALDDARRATGFRGHLILCFLRDFQAEFAMATLVQALPYKEWIVGVGLDSDEKGNPPVKFAAVFARARAEGFRLTMHCDIDQENTTEHIRQALDVIGVERIDHGTNALEDPQLVEDILGRGIGLTTCPISNGVVTAGMKATEIKRLFDLGVKVTVNSDDPAYFPGYVAENLAALRAELGLTDADLIQLQRNAIDISWAPPAVKDLLLAELDEYAK</sequence>